<reference evidence="9" key="1">
    <citation type="journal article" date="2019" name="Int. J. Syst. Evol. Microbiol.">
        <title>The Global Catalogue of Microorganisms (GCM) 10K type strain sequencing project: providing services to taxonomists for standard genome sequencing and annotation.</title>
        <authorList>
            <consortium name="The Broad Institute Genomics Platform"/>
            <consortium name="The Broad Institute Genome Sequencing Center for Infectious Disease"/>
            <person name="Wu L."/>
            <person name="Ma J."/>
        </authorList>
    </citation>
    <scope>NUCLEOTIDE SEQUENCE [LARGE SCALE GENOMIC DNA]</scope>
    <source>
        <strain evidence="9">KCTC 23299</strain>
    </source>
</reference>
<evidence type="ECO:0000256" key="7">
    <source>
        <dbReference type="ARBA" id="ARBA00023237"/>
    </source>
</evidence>
<dbReference type="Pfam" id="PF02321">
    <property type="entry name" value="OEP"/>
    <property type="match status" value="2"/>
</dbReference>
<gene>
    <name evidence="8" type="ORF">ACFS6H_18100</name>
</gene>
<keyword evidence="7" id="KW-0998">Cell outer membrane</keyword>
<sequence>MVPTLEAPYNYHLSLSKKFRPMKMAKYFLPFFITCISVTATRAQDDLLTLEEAIATVLQNNYDIQLAKNDSIIAALDYKYRNSVFYPTLNGVAGTTWNNNNQRQTLADNSKREQNGIRSHNWNASLAFSWTLFDGLRMFATRDKAAELVAAGSYIIKEQMVNSIAQVVNTYYNIVRQKQQIIATNEQIALNEERVKLAQYKLDIGTGAKPDVLQSKVDLNAQKAIKLEQETLVVQLKEQLAQLMNVKTTTSFQVVDSIPLNTEIGLGNVQEAVESTNPTLLLLQQNIRISEFELRERKADLYPDLTFNANYIFNRTNNQTVINPFSPLFNQSTGFNYGLNLAVPIFNRFATKRLIKQTEIDMRNRQLLFENQRSQLNLAVIIAYRSYELQKKALALEEENILLARENVDIVFQTYKLGAATLVQLREAQNSLEMANNRLIAARYALKLSETELLRLKGDIIR</sequence>
<dbReference type="InterPro" id="IPR051906">
    <property type="entry name" value="TolC-like"/>
</dbReference>
<evidence type="ECO:0000256" key="1">
    <source>
        <dbReference type="ARBA" id="ARBA00004442"/>
    </source>
</evidence>
<dbReference type="InterPro" id="IPR003423">
    <property type="entry name" value="OMP_efflux"/>
</dbReference>
<comment type="similarity">
    <text evidence="2">Belongs to the outer membrane factor (OMF) (TC 1.B.17) family.</text>
</comment>
<dbReference type="PANTHER" id="PTHR30026">
    <property type="entry name" value="OUTER MEMBRANE PROTEIN TOLC"/>
    <property type="match status" value="1"/>
</dbReference>
<name>A0ABW6A8N4_9BACT</name>
<accession>A0ABW6A8N4</accession>
<keyword evidence="3" id="KW-0813">Transport</keyword>
<dbReference type="PANTHER" id="PTHR30026:SF20">
    <property type="entry name" value="OUTER MEMBRANE PROTEIN TOLC"/>
    <property type="match status" value="1"/>
</dbReference>
<evidence type="ECO:0000256" key="2">
    <source>
        <dbReference type="ARBA" id="ARBA00007613"/>
    </source>
</evidence>
<evidence type="ECO:0000256" key="6">
    <source>
        <dbReference type="ARBA" id="ARBA00023136"/>
    </source>
</evidence>
<evidence type="ECO:0000256" key="5">
    <source>
        <dbReference type="ARBA" id="ARBA00022692"/>
    </source>
</evidence>
<keyword evidence="5" id="KW-0812">Transmembrane</keyword>
<dbReference type="Gene3D" id="1.20.1600.10">
    <property type="entry name" value="Outer membrane efflux proteins (OEP)"/>
    <property type="match status" value="1"/>
</dbReference>
<dbReference type="RefSeq" id="WP_386102334.1">
    <property type="nucleotide sequence ID" value="NZ_JBHUOZ010000003.1"/>
</dbReference>
<evidence type="ECO:0000256" key="3">
    <source>
        <dbReference type="ARBA" id="ARBA00022448"/>
    </source>
</evidence>
<keyword evidence="6" id="KW-0472">Membrane</keyword>
<comment type="caution">
    <text evidence="8">The sequence shown here is derived from an EMBL/GenBank/DDBJ whole genome shotgun (WGS) entry which is preliminary data.</text>
</comment>
<keyword evidence="9" id="KW-1185">Reference proteome</keyword>
<keyword evidence="4" id="KW-1134">Transmembrane beta strand</keyword>
<dbReference type="SUPFAM" id="SSF56954">
    <property type="entry name" value="Outer membrane efflux proteins (OEP)"/>
    <property type="match status" value="1"/>
</dbReference>
<dbReference type="Proteomes" id="UP001597511">
    <property type="component" value="Unassembled WGS sequence"/>
</dbReference>
<proteinExistence type="inferred from homology"/>
<protein>
    <submittedName>
        <fullName evidence="8">TolC family protein</fullName>
    </submittedName>
</protein>
<evidence type="ECO:0000256" key="4">
    <source>
        <dbReference type="ARBA" id="ARBA00022452"/>
    </source>
</evidence>
<evidence type="ECO:0000313" key="8">
    <source>
        <dbReference type="EMBL" id="MFD2921637.1"/>
    </source>
</evidence>
<dbReference type="EMBL" id="JBHUOZ010000003">
    <property type="protein sequence ID" value="MFD2921637.1"/>
    <property type="molecule type" value="Genomic_DNA"/>
</dbReference>
<comment type="subcellular location">
    <subcellularLocation>
        <location evidence="1">Cell outer membrane</location>
    </subcellularLocation>
</comment>
<organism evidence="8 9">
    <name type="scientific">Terrimonas rubra</name>
    <dbReference type="NCBI Taxonomy" id="1035890"/>
    <lineage>
        <taxon>Bacteria</taxon>
        <taxon>Pseudomonadati</taxon>
        <taxon>Bacteroidota</taxon>
        <taxon>Chitinophagia</taxon>
        <taxon>Chitinophagales</taxon>
        <taxon>Chitinophagaceae</taxon>
        <taxon>Terrimonas</taxon>
    </lineage>
</organism>
<evidence type="ECO:0000313" key="9">
    <source>
        <dbReference type="Proteomes" id="UP001597511"/>
    </source>
</evidence>